<reference evidence="2" key="1">
    <citation type="journal article" date="2021" name="Proc. Natl. Acad. Sci. U.S.A.">
        <title>A Catalog of Tens of Thousands of Viruses from Human Metagenomes Reveals Hidden Associations with Chronic Diseases.</title>
        <authorList>
            <person name="Tisza M.J."/>
            <person name="Buck C.B."/>
        </authorList>
    </citation>
    <scope>NUCLEOTIDE SEQUENCE</scope>
    <source>
        <strain evidence="2">CtgN495</strain>
    </source>
</reference>
<name>A0A8S5UCH9_9CAUD</name>
<accession>A0A8S5UCH9</accession>
<evidence type="ECO:0000256" key="1">
    <source>
        <dbReference type="SAM" id="Phobius"/>
    </source>
</evidence>
<sequence length="32" mass="3654">MYLHVKLRIIPGIFLATHAFLFCAISIHSLDI</sequence>
<dbReference type="EMBL" id="BK016063">
    <property type="protein sequence ID" value="DAF92156.1"/>
    <property type="molecule type" value="Genomic_DNA"/>
</dbReference>
<keyword evidence="1" id="KW-1133">Transmembrane helix</keyword>
<keyword evidence="1" id="KW-0472">Membrane</keyword>
<organism evidence="2">
    <name type="scientific">Siphoviridae sp. ctgN495</name>
    <dbReference type="NCBI Taxonomy" id="2825608"/>
    <lineage>
        <taxon>Viruses</taxon>
        <taxon>Duplodnaviria</taxon>
        <taxon>Heunggongvirae</taxon>
        <taxon>Uroviricota</taxon>
        <taxon>Caudoviricetes</taxon>
    </lineage>
</organism>
<feature type="transmembrane region" description="Helical" evidence="1">
    <location>
        <begin position="12"/>
        <end position="30"/>
    </location>
</feature>
<protein>
    <submittedName>
        <fullName evidence="2">Uncharacterized protein</fullName>
    </submittedName>
</protein>
<evidence type="ECO:0000313" key="2">
    <source>
        <dbReference type="EMBL" id="DAF92156.1"/>
    </source>
</evidence>
<keyword evidence="1" id="KW-0812">Transmembrane</keyword>
<proteinExistence type="predicted"/>